<dbReference type="STRING" id="706587.Desti_3610"/>
<dbReference type="EMBL" id="CP003360">
    <property type="protein sequence ID" value="AFM26258.1"/>
    <property type="molecule type" value="Genomic_DNA"/>
</dbReference>
<organism evidence="1 2">
    <name type="scientific">Desulfomonile tiedjei (strain ATCC 49306 / DSM 6799 / DCB-1)</name>
    <dbReference type="NCBI Taxonomy" id="706587"/>
    <lineage>
        <taxon>Bacteria</taxon>
        <taxon>Pseudomonadati</taxon>
        <taxon>Thermodesulfobacteriota</taxon>
        <taxon>Desulfomonilia</taxon>
        <taxon>Desulfomonilales</taxon>
        <taxon>Desulfomonilaceae</taxon>
        <taxon>Desulfomonile</taxon>
    </lineage>
</organism>
<evidence type="ECO:0000313" key="1">
    <source>
        <dbReference type="EMBL" id="AFM26258.1"/>
    </source>
</evidence>
<dbReference type="AlphaFoldDB" id="I4C9L7"/>
<keyword evidence="2" id="KW-1185">Reference proteome</keyword>
<accession>I4C9L7</accession>
<reference evidence="2" key="1">
    <citation type="submission" date="2012-06" db="EMBL/GenBank/DDBJ databases">
        <title>Complete sequence of chromosome of Desulfomonile tiedjei DSM 6799.</title>
        <authorList>
            <person name="Lucas S."/>
            <person name="Copeland A."/>
            <person name="Lapidus A."/>
            <person name="Glavina del Rio T."/>
            <person name="Dalin E."/>
            <person name="Tice H."/>
            <person name="Bruce D."/>
            <person name="Goodwin L."/>
            <person name="Pitluck S."/>
            <person name="Peters L."/>
            <person name="Ovchinnikova G."/>
            <person name="Zeytun A."/>
            <person name="Lu M."/>
            <person name="Kyrpides N."/>
            <person name="Mavromatis K."/>
            <person name="Ivanova N."/>
            <person name="Brettin T."/>
            <person name="Detter J.C."/>
            <person name="Han C."/>
            <person name="Larimer F."/>
            <person name="Land M."/>
            <person name="Hauser L."/>
            <person name="Markowitz V."/>
            <person name="Cheng J.-F."/>
            <person name="Hugenholtz P."/>
            <person name="Woyke T."/>
            <person name="Wu D."/>
            <person name="Spring S."/>
            <person name="Schroeder M."/>
            <person name="Brambilla E."/>
            <person name="Klenk H.-P."/>
            <person name="Eisen J.A."/>
        </authorList>
    </citation>
    <scope>NUCLEOTIDE SEQUENCE [LARGE SCALE GENOMIC DNA]</scope>
    <source>
        <strain evidence="2">ATCC 49306 / DSM 6799 / DCB-1</strain>
    </source>
</reference>
<dbReference type="Proteomes" id="UP000006055">
    <property type="component" value="Chromosome"/>
</dbReference>
<evidence type="ECO:0000313" key="2">
    <source>
        <dbReference type="Proteomes" id="UP000006055"/>
    </source>
</evidence>
<protein>
    <submittedName>
        <fullName evidence="1">Uncharacterized protein</fullName>
    </submittedName>
</protein>
<sequence>MLVKYSDMTCEFCDYFEPWESEGSYLISSGQEHDYKSRWTLELNGSCRRFPPEIRPSSDSFEFPGYPMFPVVSKNYWCGEGRWTDPANGERYYWGDWDE</sequence>
<dbReference type="HOGENOM" id="CLU_2315757_0_0_7"/>
<proteinExistence type="predicted"/>
<name>I4C9L7_DESTA</name>
<gene>
    <name evidence="1" type="ordered locus">Desti_3610</name>
</gene>
<dbReference type="KEGG" id="dti:Desti_3610"/>